<keyword evidence="7 8" id="KW-0472">Membrane</keyword>
<keyword evidence="6 8" id="KW-1133">Transmembrane helix</keyword>
<evidence type="ECO:0000256" key="8">
    <source>
        <dbReference type="SAM" id="Phobius"/>
    </source>
</evidence>
<feature type="transmembrane region" description="Helical" evidence="8">
    <location>
        <begin position="945"/>
        <end position="965"/>
    </location>
</feature>
<evidence type="ECO:0000313" key="9">
    <source>
        <dbReference type="EMBL" id="WXB07736.1"/>
    </source>
</evidence>
<organism evidence="9 10">
    <name type="scientific">Pendulispora rubella</name>
    <dbReference type="NCBI Taxonomy" id="2741070"/>
    <lineage>
        <taxon>Bacteria</taxon>
        <taxon>Pseudomonadati</taxon>
        <taxon>Myxococcota</taxon>
        <taxon>Myxococcia</taxon>
        <taxon>Myxococcales</taxon>
        <taxon>Sorangiineae</taxon>
        <taxon>Pendulisporaceae</taxon>
        <taxon>Pendulispora</taxon>
    </lineage>
</organism>
<feature type="transmembrane region" description="Helical" evidence="8">
    <location>
        <begin position="404"/>
        <end position="424"/>
    </location>
</feature>
<dbReference type="Gene3D" id="3.30.70.1440">
    <property type="entry name" value="Multidrug efflux transporter AcrB pore domain"/>
    <property type="match status" value="1"/>
</dbReference>
<keyword evidence="4" id="KW-1003">Cell membrane</keyword>
<keyword evidence="5 8" id="KW-0812">Transmembrane</keyword>
<dbReference type="InterPro" id="IPR001036">
    <property type="entry name" value="Acrflvin-R"/>
</dbReference>
<feature type="transmembrane region" description="Helical" evidence="8">
    <location>
        <begin position="482"/>
        <end position="509"/>
    </location>
</feature>
<dbReference type="NCBIfam" id="TIGR00914">
    <property type="entry name" value="2A0601"/>
    <property type="match status" value="1"/>
</dbReference>
<dbReference type="SUPFAM" id="SSF82866">
    <property type="entry name" value="Multidrug efflux transporter AcrB transmembrane domain"/>
    <property type="match status" value="2"/>
</dbReference>
<keyword evidence="10" id="KW-1185">Reference proteome</keyword>
<evidence type="ECO:0000256" key="6">
    <source>
        <dbReference type="ARBA" id="ARBA00022989"/>
    </source>
</evidence>
<sequence>MIERIVEFALRQRAVIVVAAAIIGILGLFAFQRLPIEAYPDVADTWVQVITQWPGHAAEEVERQITIPAERVLNGVPKQVAVRSTSIAGLSVITLIFSDGTDSYFARQQVNERLAQASLPDGVSPTLGPLASPVGEILRYRLVNCQTTHTPECTDEDARIEPKSLNELKDLEEWVLERELAATPGVADVVSFGGTVKQFQVLVDPTQLAARNLTFEDVEKALAAANGNAGGGIVHFGRAALNVRGIGLLTPDQIGDVSIAVRDGTPVRVRHVATVKVGHQPRLGRVSVDADNDVVSATVLMRKGAQTDTVLAALHERIDEINRRILPRGVKMSPHNDRTELMDLTTHTVMKNLVEGIGLVTVVLFLFLGNTRAALIVAVTIPLSLLIAFILMDSAKIPANLLSIGAVDFGMIVDGSIVMVENVFRQLAEKQERGESYDLPLLVRAASREVARPVVFAIAIIVTAYLPIFTLERVEGKLFSPMAWTVAFALGGALVLAITLVPVLTSLLFTKRLKEFHNPLLELVRRSYLPALARALTRPRLVLVVAGVLILGDVIMARAIGSEFLPHLDEGSIWMRASMPSNISLEEAETLVDGVHTPARDMAGMREILGRYPEVRTLSAQIGRPDDGTDPTGFYNAEFLLVLHDKKSWRPEFHGDKDALIAAMNADLSVIPGVSFGFSQPISDNIEEAITGVKGQLAIKIVGDDLNALDDIADQMARAIRTVPGVVDLGVLRELGQSNVHVSIVRERAERYGMTVADVEDAVEKGIGGHGVGEIIEGERRHDLVVRYRSDVRDSVDAIRQLLIPVSGGNLVPLSQVADVTILGGASRIYRESNRRYIAIKFGVRERDLGGTVAEAQKRVANAVHLPPGYTATWGGEFESARRAGRRLAIVIPLTVAAVFILLFAMFRRPREALIILVNVLLTSPCGGMAALLATGTNFSVSSGVGFLALFGVSVQTGVILVSYIKEQRAEGMPLDEAIERAADLRLRPIMMTALVATLGLIPAAISTGIGSDSQKPLAIVVVGGLFSSLTLSLFVLPMLYKLFGPRDPLRSRY</sequence>
<dbReference type="Gene3D" id="3.30.70.1320">
    <property type="entry name" value="Multidrug efflux transporter AcrB pore domain like"/>
    <property type="match status" value="1"/>
</dbReference>
<dbReference type="Pfam" id="PF00873">
    <property type="entry name" value="ACR_tran"/>
    <property type="match status" value="1"/>
</dbReference>
<comment type="subcellular location">
    <subcellularLocation>
        <location evidence="1">Cell membrane</location>
        <topology evidence="1">Multi-pass membrane protein</topology>
    </subcellularLocation>
</comment>
<gene>
    <name evidence="9" type="ORF">LVJ94_10885</name>
</gene>
<dbReference type="InterPro" id="IPR004763">
    <property type="entry name" value="CusA-like"/>
</dbReference>
<reference evidence="9" key="1">
    <citation type="submission" date="2021-12" db="EMBL/GenBank/DDBJ databases">
        <title>Discovery of the Pendulisporaceae a myxobacterial family with distinct sporulation behavior and unique specialized metabolism.</title>
        <authorList>
            <person name="Garcia R."/>
            <person name="Popoff A."/>
            <person name="Bader C.D."/>
            <person name="Loehr J."/>
            <person name="Walesch S."/>
            <person name="Walt C."/>
            <person name="Boldt J."/>
            <person name="Bunk B."/>
            <person name="Haeckl F.J.F.P.J."/>
            <person name="Gunesch A.P."/>
            <person name="Birkelbach J."/>
            <person name="Nuebel U."/>
            <person name="Pietschmann T."/>
            <person name="Bach T."/>
            <person name="Mueller R."/>
        </authorList>
    </citation>
    <scope>NUCLEOTIDE SEQUENCE</scope>
    <source>
        <strain evidence="9">MSr11367</strain>
    </source>
</reference>
<dbReference type="PANTHER" id="PTHR32063:SF12">
    <property type="entry name" value="CATION EFFLUX SYSTEM PROTEIN"/>
    <property type="match status" value="1"/>
</dbReference>
<evidence type="ECO:0000256" key="4">
    <source>
        <dbReference type="ARBA" id="ARBA00022475"/>
    </source>
</evidence>
<dbReference type="Proteomes" id="UP001374803">
    <property type="component" value="Chromosome"/>
</dbReference>
<dbReference type="EMBL" id="CP089983">
    <property type="protein sequence ID" value="WXB07736.1"/>
    <property type="molecule type" value="Genomic_DNA"/>
</dbReference>
<feature type="transmembrane region" description="Helical" evidence="8">
    <location>
        <begin position="373"/>
        <end position="392"/>
    </location>
</feature>
<feature type="transmembrane region" description="Helical" evidence="8">
    <location>
        <begin position="12"/>
        <end position="31"/>
    </location>
</feature>
<dbReference type="InterPro" id="IPR027463">
    <property type="entry name" value="AcrB_DN_DC_subdom"/>
</dbReference>
<dbReference type="SUPFAM" id="SSF82714">
    <property type="entry name" value="Multidrug efflux transporter AcrB TolC docking domain, DN and DC subdomains"/>
    <property type="match status" value="2"/>
</dbReference>
<feature type="transmembrane region" description="Helical" evidence="8">
    <location>
        <begin position="985"/>
        <end position="1006"/>
    </location>
</feature>
<feature type="transmembrane region" description="Helical" evidence="8">
    <location>
        <begin position="914"/>
        <end position="933"/>
    </location>
</feature>
<name>A0ABZ2LEX1_9BACT</name>
<evidence type="ECO:0000256" key="1">
    <source>
        <dbReference type="ARBA" id="ARBA00004651"/>
    </source>
</evidence>
<keyword evidence="3" id="KW-0813">Transport</keyword>
<feature type="transmembrane region" description="Helical" evidence="8">
    <location>
        <begin position="888"/>
        <end position="907"/>
    </location>
</feature>
<dbReference type="Gene3D" id="1.20.1640.10">
    <property type="entry name" value="Multidrug efflux transporter AcrB transmembrane domain"/>
    <property type="match status" value="2"/>
</dbReference>
<evidence type="ECO:0000256" key="3">
    <source>
        <dbReference type="ARBA" id="ARBA00022448"/>
    </source>
</evidence>
<dbReference type="PRINTS" id="PR00702">
    <property type="entry name" value="ACRIFLAVINRP"/>
</dbReference>
<feature type="transmembrane region" description="Helical" evidence="8">
    <location>
        <begin position="1018"/>
        <end position="1044"/>
    </location>
</feature>
<feature type="transmembrane region" description="Helical" evidence="8">
    <location>
        <begin position="541"/>
        <end position="560"/>
    </location>
</feature>
<dbReference type="PANTHER" id="PTHR32063">
    <property type="match status" value="1"/>
</dbReference>
<dbReference type="Gene3D" id="3.30.2090.10">
    <property type="entry name" value="Multidrug efflux transporter AcrB TolC docking domain, DN and DC subdomains"/>
    <property type="match status" value="2"/>
</dbReference>
<evidence type="ECO:0000256" key="2">
    <source>
        <dbReference type="ARBA" id="ARBA00010942"/>
    </source>
</evidence>
<dbReference type="RefSeq" id="WP_394837402.1">
    <property type="nucleotide sequence ID" value="NZ_CP089929.1"/>
</dbReference>
<evidence type="ECO:0000256" key="7">
    <source>
        <dbReference type="ARBA" id="ARBA00023136"/>
    </source>
</evidence>
<dbReference type="Gene3D" id="3.30.70.1430">
    <property type="entry name" value="Multidrug efflux transporter AcrB pore domain"/>
    <property type="match status" value="2"/>
</dbReference>
<feature type="transmembrane region" description="Helical" evidence="8">
    <location>
        <begin position="349"/>
        <end position="368"/>
    </location>
</feature>
<proteinExistence type="inferred from homology"/>
<evidence type="ECO:0000256" key="5">
    <source>
        <dbReference type="ARBA" id="ARBA00022692"/>
    </source>
</evidence>
<comment type="similarity">
    <text evidence="2">Belongs to the resistance-nodulation-cell division (RND) (TC 2.A.6) family.</text>
</comment>
<evidence type="ECO:0000313" key="10">
    <source>
        <dbReference type="Proteomes" id="UP001374803"/>
    </source>
</evidence>
<accession>A0ABZ2LEX1</accession>
<dbReference type="SUPFAM" id="SSF82693">
    <property type="entry name" value="Multidrug efflux transporter AcrB pore domain, PN1, PN2, PC1 and PC2 subdomains"/>
    <property type="match status" value="2"/>
</dbReference>
<protein>
    <submittedName>
        <fullName evidence="9">CusA/CzcA family heavy metal efflux RND transporter</fullName>
    </submittedName>
</protein>
<feature type="transmembrane region" description="Helical" evidence="8">
    <location>
        <begin position="450"/>
        <end position="470"/>
    </location>
</feature>